<evidence type="ECO:0000313" key="1">
    <source>
        <dbReference type="EMBL" id="KAJ1150396.1"/>
    </source>
</evidence>
<dbReference type="Proteomes" id="UP001066276">
    <property type="component" value="Chromosome 5"/>
</dbReference>
<proteinExistence type="predicted"/>
<keyword evidence="2" id="KW-1185">Reference proteome</keyword>
<name>A0AAV7RC69_PLEWA</name>
<protein>
    <submittedName>
        <fullName evidence="1">Uncharacterized protein</fullName>
    </submittedName>
</protein>
<gene>
    <name evidence="1" type="ORF">NDU88_003189</name>
</gene>
<accession>A0AAV7RC69</accession>
<comment type="caution">
    <text evidence="1">The sequence shown here is derived from an EMBL/GenBank/DDBJ whole genome shotgun (WGS) entry which is preliminary data.</text>
</comment>
<evidence type="ECO:0000313" key="2">
    <source>
        <dbReference type="Proteomes" id="UP001066276"/>
    </source>
</evidence>
<dbReference type="EMBL" id="JANPWB010000009">
    <property type="protein sequence ID" value="KAJ1150396.1"/>
    <property type="molecule type" value="Genomic_DNA"/>
</dbReference>
<sequence>MPGLVGLVAAGARKMGECRVGEREQRRARQPLEEDILLYPAQPVRYLGKERDPGGRRRELPGALWTQIGGLERQPDCRHCCREEDRAQPGSKSRKAARCIEM</sequence>
<reference evidence="1" key="1">
    <citation type="journal article" date="2022" name="bioRxiv">
        <title>Sequencing and chromosome-scale assembly of the giantPleurodeles waltlgenome.</title>
        <authorList>
            <person name="Brown T."/>
            <person name="Elewa A."/>
            <person name="Iarovenko S."/>
            <person name="Subramanian E."/>
            <person name="Araus A.J."/>
            <person name="Petzold A."/>
            <person name="Susuki M."/>
            <person name="Suzuki K.-i.T."/>
            <person name="Hayashi T."/>
            <person name="Toyoda A."/>
            <person name="Oliveira C."/>
            <person name="Osipova E."/>
            <person name="Leigh N.D."/>
            <person name="Simon A."/>
            <person name="Yun M.H."/>
        </authorList>
    </citation>
    <scope>NUCLEOTIDE SEQUENCE</scope>
    <source>
        <strain evidence="1">20211129_DDA</strain>
        <tissue evidence="1">Liver</tissue>
    </source>
</reference>
<organism evidence="1 2">
    <name type="scientific">Pleurodeles waltl</name>
    <name type="common">Iberian ribbed newt</name>
    <dbReference type="NCBI Taxonomy" id="8319"/>
    <lineage>
        <taxon>Eukaryota</taxon>
        <taxon>Metazoa</taxon>
        <taxon>Chordata</taxon>
        <taxon>Craniata</taxon>
        <taxon>Vertebrata</taxon>
        <taxon>Euteleostomi</taxon>
        <taxon>Amphibia</taxon>
        <taxon>Batrachia</taxon>
        <taxon>Caudata</taxon>
        <taxon>Salamandroidea</taxon>
        <taxon>Salamandridae</taxon>
        <taxon>Pleurodelinae</taxon>
        <taxon>Pleurodeles</taxon>
    </lineage>
</organism>
<dbReference type="AlphaFoldDB" id="A0AAV7RC69"/>